<reference evidence="1 2" key="1">
    <citation type="submission" date="2016-10" db="EMBL/GenBank/DDBJ databases">
        <authorList>
            <person name="de Groot N.N."/>
        </authorList>
    </citation>
    <scope>NUCLEOTIDE SEQUENCE [LARGE SCALE GENOMIC DNA]</scope>
    <source>
        <strain evidence="1 2">DSM 13305</strain>
    </source>
</reference>
<dbReference type="Pfam" id="PF04445">
    <property type="entry name" value="SAM_MT"/>
    <property type="match status" value="1"/>
</dbReference>
<dbReference type="InterPro" id="IPR029063">
    <property type="entry name" value="SAM-dependent_MTases_sf"/>
</dbReference>
<sequence length="261" mass="28796">MQLIVTTGIHPTEATAQLAESMAKTLQVPYVRRGKQSLDFLKASHRAELLVVVKKQGPVVITPGGEYFFHLSMAELRINNLKNGKPDHMVEAMGLSAGMSVLDCTMGLATDAIVASFVAGAAGQVTGIEHALLIAQITEYGLRHFSAGDEAVTMALRRIQVVWADYYEYLCHVPDKSFDIVYFDPMFRHPIHSSSNLKPLRYLADDRPLLPDAVQEACRIARQRVVIKETRNSAEFDKFALSGLYGGKYSSVHYGVIQVNG</sequence>
<evidence type="ECO:0000313" key="2">
    <source>
        <dbReference type="Proteomes" id="UP000198847"/>
    </source>
</evidence>
<protein>
    <submittedName>
        <fullName evidence="1">Putative SAM-dependent methyltransferase</fullName>
    </submittedName>
</protein>
<dbReference type="GO" id="GO:0008990">
    <property type="term" value="F:rRNA (guanine-N2-)-methyltransferase activity"/>
    <property type="evidence" value="ECO:0007669"/>
    <property type="project" value="InterPro"/>
</dbReference>
<dbReference type="SUPFAM" id="SSF53335">
    <property type="entry name" value="S-adenosyl-L-methionine-dependent methyltransferases"/>
    <property type="match status" value="1"/>
</dbReference>
<accession>A0A1H8NQJ1</accession>
<dbReference type="Proteomes" id="UP000198847">
    <property type="component" value="Unassembled WGS sequence"/>
</dbReference>
<dbReference type="Gene3D" id="3.40.50.150">
    <property type="entry name" value="Vaccinia Virus protein VP39"/>
    <property type="match status" value="1"/>
</dbReference>
<keyword evidence="1" id="KW-0489">Methyltransferase</keyword>
<proteinExistence type="predicted"/>
<dbReference type="PANTHER" id="PTHR36112:SF1">
    <property type="entry name" value="RIBOSOMAL RNA SMALL SUBUNIT METHYLTRANSFERASE J"/>
    <property type="match status" value="1"/>
</dbReference>
<keyword evidence="1" id="KW-0808">Transferase</keyword>
<dbReference type="AlphaFoldDB" id="A0A1H8NQJ1"/>
<dbReference type="InterPro" id="IPR007536">
    <property type="entry name" value="16SrRNA_methylTrfase_J"/>
</dbReference>
<gene>
    <name evidence="1" type="ORF">SAMN04490178_101187</name>
</gene>
<name>A0A1H8NQJ1_9FIRM</name>
<organism evidence="1 2">
    <name type="scientific">Propionispora vibrioides</name>
    <dbReference type="NCBI Taxonomy" id="112903"/>
    <lineage>
        <taxon>Bacteria</taxon>
        <taxon>Bacillati</taxon>
        <taxon>Bacillota</taxon>
        <taxon>Negativicutes</taxon>
        <taxon>Selenomonadales</taxon>
        <taxon>Sporomusaceae</taxon>
        <taxon>Propionispora</taxon>
    </lineage>
</organism>
<dbReference type="PANTHER" id="PTHR36112">
    <property type="entry name" value="RIBOSOMAL RNA SMALL SUBUNIT METHYLTRANSFERASE J"/>
    <property type="match status" value="1"/>
</dbReference>
<evidence type="ECO:0000313" key="1">
    <source>
        <dbReference type="EMBL" id="SEO31613.1"/>
    </source>
</evidence>
<keyword evidence="2" id="KW-1185">Reference proteome</keyword>
<dbReference type="STRING" id="112903.SAMN04490178_101187"/>
<dbReference type="RefSeq" id="WP_091743509.1">
    <property type="nucleotide sequence ID" value="NZ_FODY01000001.1"/>
</dbReference>
<dbReference type="EMBL" id="FODY01000001">
    <property type="protein sequence ID" value="SEO31613.1"/>
    <property type="molecule type" value="Genomic_DNA"/>
</dbReference>
<dbReference type="OrthoDB" id="1653798at2"/>